<name>A0AAQ2IPW0_PSEO7</name>
<dbReference type="Pfam" id="PF13672">
    <property type="entry name" value="PP2C_2"/>
    <property type="match status" value="1"/>
</dbReference>
<dbReference type="Gene3D" id="3.60.40.10">
    <property type="entry name" value="PPM-type phosphatase domain"/>
    <property type="match status" value="1"/>
</dbReference>
<protein>
    <submittedName>
        <fullName evidence="2">Protein phosphatase 2C domain-containing protein</fullName>
    </submittedName>
</protein>
<comment type="caution">
    <text evidence="2">The sequence shown here is derived from an EMBL/GenBank/DDBJ whole genome shotgun (WGS) entry which is preliminary data.</text>
</comment>
<dbReference type="InterPro" id="IPR001932">
    <property type="entry name" value="PPM-type_phosphatase-like_dom"/>
</dbReference>
<evidence type="ECO:0000313" key="3">
    <source>
        <dbReference type="Proteomes" id="UP000305423"/>
    </source>
</evidence>
<dbReference type="AlphaFoldDB" id="A0AAQ2IPW0"/>
<evidence type="ECO:0000313" key="2">
    <source>
        <dbReference type="EMBL" id="TMN72295.1"/>
    </source>
</evidence>
<feature type="domain" description="PPM-type phosphatase" evidence="1">
    <location>
        <begin position="14"/>
        <end position="190"/>
    </location>
</feature>
<dbReference type="Proteomes" id="UP000305423">
    <property type="component" value="Unassembled WGS sequence"/>
</dbReference>
<dbReference type="SUPFAM" id="SSF81606">
    <property type="entry name" value="PP2C-like"/>
    <property type="match status" value="1"/>
</dbReference>
<dbReference type="InterPro" id="IPR036457">
    <property type="entry name" value="PPM-type-like_dom_sf"/>
</dbReference>
<organism evidence="2 3">
    <name type="scientific">Pseudoalteromonas piscicida</name>
    <dbReference type="NCBI Taxonomy" id="43662"/>
    <lineage>
        <taxon>Bacteria</taxon>
        <taxon>Pseudomonadati</taxon>
        <taxon>Pseudomonadota</taxon>
        <taxon>Gammaproteobacteria</taxon>
        <taxon>Alteromonadales</taxon>
        <taxon>Pseudoalteromonadaceae</taxon>
        <taxon>Pseudoalteromonas</taxon>
    </lineage>
</organism>
<gene>
    <name evidence="2" type="ORF">CWB74_22875</name>
</gene>
<reference evidence="3" key="2">
    <citation type="submission" date="2019-06" db="EMBL/GenBank/DDBJ databases">
        <title>Co-occurence of chitin degradation, pigmentation and bioactivity in marine Pseudoalteromonas.</title>
        <authorList>
            <person name="Sonnenschein E.C."/>
            <person name="Bech P.K."/>
        </authorList>
    </citation>
    <scope>NUCLEOTIDE SEQUENCE [LARGE SCALE GENOMIC DNA]</scope>
    <source>
        <strain evidence="3">S1607</strain>
    </source>
</reference>
<dbReference type="EMBL" id="PNEL01000097">
    <property type="protein sequence ID" value="TMN72295.1"/>
    <property type="molecule type" value="Genomic_DNA"/>
</dbReference>
<sequence length="247" mass="27639">MMLSCWVTGGVSVIGPLHITENLPNQDYWLGKEYNWGSVLVVSDGLGSKPYSDVGSKAACESVVEIAEKWDFDKDFDQDRFTRRIHSEWLRRISPLRAEDCSATCLFAIQVGCSCFVGKLGDGLICLGSRSDQAYLEVNHDNSQGFSNLTLSLYSRHYSSDWQVSIHDSSLYDFVFMCTDGIADDLLQENIKGFAFGVVENYASKVSCGEDLNAPEWLINWPVKGHSDDKTFALMIKKSINSDSQKR</sequence>
<proteinExistence type="predicted"/>
<reference evidence="2 3" key="1">
    <citation type="submission" date="2017-12" db="EMBL/GenBank/DDBJ databases">
        <authorList>
            <person name="Paulsen S."/>
            <person name="Gram L.K."/>
        </authorList>
    </citation>
    <scope>NUCLEOTIDE SEQUENCE [LARGE SCALE GENOMIC DNA]</scope>
    <source>
        <strain evidence="2 3">S1607</strain>
    </source>
</reference>
<accession>A0AAQ2IPW0</accession>
<evidence type="ECO:0000259" key="1">
    <source>
        <dbReference type="Pfam" id="PF13672"/>
    </source>
</evidence>